<dbReference type="RefSeq" id="WP_075036686.1">
    <property type="nucleotide sequence ID" value="NZ_FOSB01000006.1"/>
</dbReference>
<gene>
    <name evidence="1" type="ORF">SAMN04487936_10669</name>
</gene>
<name>A0A1I3VWK1_HALDA</name>
<dbReference type="OrthoDB" id="2691485at2"/>
<dbReference type="Pfam" id="PF08807">
    <property type="entry name" value="DUF1798"/>
    <property type="match status" value="1"/>
</dbReference>
<dbReference type="EMBL" id="FOSB01000006">
    <property type="protein sequence ID" value="SFJ99550.1"/>
    <property type="molecule type" value="Genomic_DNA"/>
</dbReference>
<protein>
    <recommendedName>
        <fullName evidence="3">DUF1798 domain-containing protein</fullName>
    </recommendedName>
</protein>
<evidence type="ECO:0000313" key="2">
    <source>
        <dbReference type="Proteomes" id="UP000183557"/>
    </source>
</evidence>
<dbReference type="SUPFAM" id="SSF140415">
    <property type="entry name" value="YppE-like"/>
    <property type="match status" value="1"/>
</dbReference>
<dbReference type="Gene3D" id="1.20.120.440">
    <property type="entry name" value="YppE-like"/>
    <property type="match status" value="1"/>
</dbReference>
<dbReference type="Proteomes" id="UP000183557">
    <property type="component" value="Unassembled WGS sequence"/>
</dbReference>
<evidence type="ECO:0008006" key="3">
    <source>
        <dbReference type="Google" id="ProtNLM"/>
    </source>
</evidence>
<dbReference type="InterPro" id="IPR014913">
    <property type="entry name" value="YppE-like"/>
</dbReference>
<sequence length="123" mass="14919">MSLRKYTEEMKELIDRQHLRFLNTDGPVDKKSYEFFEEVKRETAPMFKLNNEWMEAAESFVKNRKANVHPNQVKSTHENMEMIILHSYYLDVHRKRFKELYQSSHYVLDMILSDIEKNEKSSQ</sequence>
<proteinExistence type="predicted"/>
<evidence type="ECO:0000313" key="1">
    <source>
        <dbReference type="EMBL" id="SFJ99550.1"/>
    </source>
</evidence>
<dbReference type="InterPro" id="IPR023351">
    <property type="entry name" value="YppE-like_sf"/>
</dbReference>
<organism evidence="1 2">
    <name type="scientific">Halobacillus dabanensis</name>
    <dbReference type="NCBI Taxonomy" id="240302"/>
    <lineage>
        <taxon>Bacteria</taxon>
        <taxon>Bacillati</taxon>
        <taxon>Bacillota</taxon>
        <taxon>Bacilli</taxon>
        <taxon>Bacillales</taxon>
        <taxon>Bacillaceae</taxon>
        <taxon>Halobacillus</taxon>
    </lineage>
</organism>
<dbReference type="AlphaFoldDB" id="A0A1I3VWK1"/>
<reference evidence="2" key="1">
    <citation type="submission" date="2016-10" db="EMBL/GenBank/DDBJ databases">
        <authorList>
            <person name="Varghese N."/>
            <person name="Submissions S."/>
        </authorList>
    </citation>
    <scope>NUCLEOTIDE SEQUENCE [LARGE SCALE GENOMIC DNA]</scope>
    <source>
        <strain evidence="2">CGMCC 1.3704</strain>
    </source>
</reference>
<accession>A0A1I3VWK1</accession>
<keyword evidence="2" id="KW-1185">Reference proteome</keyword>